<protein>
    <submittedName>
        <fullName evidence="1">Uncharacterized protein</fullName>
    </submittedName>
</protein>
<proteinExistence type="predicted"/>
<evidence type="ECO:0000313" key="2">
    <source>
        <dbReference type="Proteomes" id="UP001054837"/>
    </source>
</evidence>
<reference evidence="1 2" key="1">
    <citation type="submission" date="2021-06" db="EMBL/GenBank/DDBJ databases">
        <title>Caerostris darwini draft genome.</title>
        <authorList>
            <person name="Kono N."/>
            <person name="Arakawa K."/>
        </authorList>
    </citation>
    <scope>NUCLEOTIDE SEQUENCE [LARGE SCALE GENOMIC DNA]</scope>
</reference>
<keyword evidence="2" id="KW-1185">Reference proteome</keyword>
<dbReference type="Proteomes" id="UP001054837">
    <property type="component" value="Unassembled WGS sequence"/>
</dbReference>
<comment type="caution">
    <text evidence="1">The sequence shown here is derived from an EMBL/GenBank/DDBJ whole genome shotgun (WGS) entry which is preliminary data.</text>
</comment>
<dbReference type="EMBL" id="BPLQ01014095">
    <property type="protein sequence ID" value="GIY77289.1"/>
    <property type="molecule type" value="Genomic_DNA"/>
</dbReference>
<sequence length="108" mass="12888">MVRIKVTNQPEFHLPELSFQCKMNETTFTLDVQSNEIIFETNLPVDNSEEWLDWFTIMGFEQTGPGEWRMDEVPSQEMWIWATTRLLSNVHLRPLMKNDDLPEQKEEK</sequence>
<organism evidence="1 2">
    <name type="scientific">Caerostris darwini</name>
    <dbReference type="NCBI Taxonomy" id="1538125"/>
    <lineage>
        <taxon>Eukaryota</taxon>
        <taxon>Metazoa</taxon>
        <taxon>Ecdysozoa</taxon>
        <taxon>Arthropoda</taxon>
        <taxon>Chelicerata</taxon>
        <taxon>Arachnida</taxon>
        <taxon>Araneae</taxon>
        <taxon>Araneomorphae</taxon>
        <taxon>Entelegynae</taxon>
        <taxon>Araneoidea</taxon>
        <taxon>Araneidae</taxon>
        <taxon>Caerostris</taxon>
    </lineage>
</organism>
<evidence type="ECO:0000313" key="1">
    <source>
        <dbReference type="EMBL" id="GIY77289.1"/>
    </source>
</evidence>
<accession>A0AAV4W514</accession>
<gene>
    <name evidence="1" type="ORF">CDAR_422711</name>
</gene>
<name>A0AAV4W514_9ARAC</name>
<dbReference type="AlphaFoldDB" id="A0AAV4W514"/>